<feature type="region of interest" description="Disordered" evidence="1">
    <location>
        <begin position="203"/>
        <end position="311"/>
    </location>
</feature>
<gene>
    <name evidence="2" type="ORF">EGYM00163_LOCUS37030</name>
</gene>
<reference evidence="2" key="1">
    <citation type="submission" date="2021-01" db="EMBL/GenBank/DDBJ databases">
        <authorList>
            <person name="Corre E."/>
            <person name="Pelletier E."/>
            <person name="Niang G."/>
            <person name="Scheremetjew M."/>
            <person name="Finn R."/>
            <person name="Kale V."/>
            <person name="Holt S."/>
            <person name="Cochrane G."/>
            <person name="Meng A."/>
            <person name="Brown T."/>
            <person name="Cohen L."/>
        </authorList>
    </citation>
    <scope>NUCLEOTIDE SEQUENCE</scope>
    <source>
        <strain evidence="2">CCMP1594</strain>
    </source>
</reference>
<proteinExistence type="predicted"/>
<name>A0A7S4G5L5_9EUGL</name>
<feature type="compositionally biased region" description="Low complexity" evidence="1">
    <location>
        <begin position="243"/>
        <end position="260"/>
    </location>
</feature>
<evidence type="ECO:0000313" key="2">
    <source>
        <dbReference type="EMBL" id="CAE0825778.1"/>
    </source>
</evidence>
<sequence length="311" mass="32131">MALYTPEMTLVDTILHQHCAIVHTQADARWLRVKNSDGTFVGKPIVVDPRLAPIPGMILDSKFAIVPTQADASKLDAMTAGPPSTYMGKPIRVSPQLKAEVSRPSTPASQTPFFNNCFAIVGTLADAERLRAMDGFRGKPIAVDPAVAPLPGMIVVSSAAIVLTDTDAKQLNVMDNGPLGTYMGRPIVVAPELVVGAAPGLASTATGGSSGASPSPSPSVTAMPYSSNSGTESFDGRSDTPSDDAGSSSVASISESSSASGLPTSGPADVPNASHNKKWLRRFSVPKSVLARKRGDGNRAPPGRVVQGNMA</sequence>
<protein>
    <submittedName>
        <fullName evidence="2">Uncharacterized protein</fullName>
    </submittedName>
</protein>
<dbReference type="AlphaFoldDB" id="A0A7S4G5L5"/>
<dbReference type="EMBL" id="HBJA01107175">
    <property type="protein sequence ID" value="CAE0825778.1"/>
    <property type="molecule type" value="Transcribed_RNA"/>
</dbReference>
<organism evidence="2">
    <name type="scientific">Eutreptiella gymnastica</name>
    <dbReference type="NCBI Taxonomy" id="73025"/>
    <lineage>
        <taxon>Eukaryota</taxon>
        <taxon>Discoba</taxon>
        <taxon>Euglenozoa</taxon>
        <taxon>Euglenida</taxon>
        <taxon>Spirocuta</taxon>
        <taxon>Euglenophyceae</taxon>
        <taxon>Eutreptiales</taxon>
        <taxon>Eutreptiaceae</taxon>
        <taxon>Eutreptiella</taxon>
    </lineage>
</organism>
<evidence type="ECO:0000256" key="1">
    <source>
        <dbReference type="SAM" id="MobiDB-lite"/>
    </source>
</evidence>
<accession>A0A7S4G5L5</accession>
<feature type="compositionally biased region" description="Low complexity" evidence="1">
    <location>
        <begin position="203"/>
        <end position="214"/>
    </location>
</feature>